<dbReference type="PANTHER" id="PTHR46532">
    <property type="entry name" value="MALE FERTILITY FACTOR KL5"/>
    <property type="match status" value="1"/>
</dbReference>
<evidence type="ECO:0000256" key="1">
    <source>
        <dbReference type="ARBA" id="ARBA00008887"/>
    </source>
</evidence>
<dbReference type="InterPro" id="IPR013602">
    <property type="entry name" value="Dynein_heavy_linker"/>
</dbReference>
<evidence type="ECO:0000259" key="2">
    <source>
        <dbReference type="Pfam" id="PF08393"/>
    </source>
</evidence>
<comment type="similarity">
    <text evidence="1">Belongs to the dynein heavy chain family.</text>
</comment>
<gene>
    <name evidence="3" type="ORF">GIL414_LOCUS24354</name>
</gene>
<comment type="caution">
    <text evidence="3">The sequence shown here is derived from an EMBL/GenBank/DDBJ whole genome shotgun (WGS) entry which is preliminary data.</text>
</comment>
<sequence length="75" mass="8839">MNSFSCPVFLELGLLQKLYSLYNIVIDTINGYYDIAWVDVDIEKINNDLLDFQNRCRKLPKGLKEYDAFEELKKT</sequence>
<name>A0A8S2T566_9BILA</name>
<feature type="domain" description="Dynein heavy chain linker" evidence="2">
    <location>
        <begin position="11"/>
        <end position="74"/>
    </location>
</feature>
<dbReference type="InterPro" id="IPR026983">
    <property type="entry name" value="DHC"/>
</dbReference>
<dbReference type="Proteomes" id="UP000681720">
    <property type="component" value="Unassembled WGS sequence"/>
</dbReference>
<accession>A0A8S2T566</accession>
<dbReference type="GO" id="GO:0045505">
    <property type="term" value="F:dynein intermediate chain binding"/>
    <property type="evidence" value="ECO:0007669"/>
    <property type="project" value="InterPro"/>
</dbReference>
<reference evidence="3" key="1">
    <citation type="submission" date="2021-02" db="EMBL/GenBank/DDBJ databases">
        <authorList>
            <person name="Nowell W R."/>
        </authorList>
    </citation>
    <scope>NUCLEOTIDE SEQUENCE</scope>
</reference>
<organism evidence="3 4">
    <name type="scientific">Rotaria magnacalcarata</name>
    <dbReference type="NCBI Taxonomy" id="392030"/>
    <lineage>
        <taxon>Eukaryota</taxon>
        <taxon>Metazoa</taxon>
        <taxon>Spiralia</taxon>
        <taxon>Gnathifera</taxon>
        <taxon>Rotifera</taxon>
        <taxon>Eurotatoria</taxon>
        <taxon>Bdelloidea</taxon>
        <taxon>Philodinida</taxon>
        <taxon>Philodinidae</taxon>
        <taxon>Rotaria</taxon>
    </lineage>
</organism>
<dbReference type="GO" id="GO:0005858">
    <property type="term" value="C:axonemal dynein complex"/>
    <property type="evidence" value="ECO:0007669"/>
    <property type="project" value="TreeGrafter"/>
</dbReference>
<dbReference type="PANTHER" id="PTHR46532:SF4">
    <property type="entry name" value="AAA+ ATPASE DOMAIN-CONTAINING PROTEIN"/>
    <property type="match status" value="1"/>
</dbReference>
<dbReference type="GO" id="GO:0051959">
    <property type="term" value="F:dynein light intermediate chain binding"/>
    <property type="evidence" value="ECO:0007669"/>
    <property type="project" value="InterPro"/>
</dbReference>
<dbReference type="EMBL" id="CAJOBJ010029787">
    <property type="protein sequence ID" value="CAF4266359.1"/>
    <property type="molecule type" value="Genomic_DNA"/>
</dbReference>
<dbReference type="AlphaFoldDB" id="A0A8S2T566"/>
<dbReference type="GO" id="GO:0007018">
    <property type="term" value="P:microtubule-based movement"/>
    <property type="evidence" value="ECO:0007669"/>
    <property type="project" value="InterPro"/>
</dbReference>
<protein>
    <recommendedName>
        <fullName evidence="2">Dynein heavy chain linker domain-containing protein</fullName>
    </recommendedName>
</protein>
<dbReference type="Pfam" id="PF08393">
    <property type="entry name" value="DHC_N2"/>
    <property type="match status" value="1"/>
</dbReference>
<evidence type="ECO:0000313" key="3">
    <source>
        <dbReference type="EMBL" id="CAF4266359.1"/>
    </source>
</evidence>
<feature type="non-terminal residue" evidence="3">
    <location>
        <position position="1"/>
    </location>
</feature>
<proteinExistence type="inferred from homology"/>
<evidence type="ECO:0000313" key="4">
    <source>
        <dbReference type="Proteomes" id="UP000681720"/>
    </source>
</evidence>